<keyword evidence="3" id="KW-1185">Reference proteome</keyword>
<dbReference type="OrthoDB" id="1625833at2759"/>
<dbReference type="InParanoid" id="A0A0Q3HBF5"/>
<dbReference type="EnsemblPlants" id="KQK20239">
    <property type="protein sequence ID" value="KQK20239"/>
    <property type="gene ID" value="BRADI_1g53295v3"/>
</dbReference>
<accession>A0A0Q3HBF5</accession>
<dbReference type="Proteomes" id="UP000008810">
    <property type="component" value="Chromosome 1"/>
</dbReference>
<organism evidence="1">
    <name type="scientific">Brachypodium distachyon</name>
    <name type="common">Purple false brome</name>
    <name type="synonym">Trachynia distachya</name>
    <dbReference type="NCBI Taxonomy" id="15368"/>
    <lineage>
        <taxon>Eukaryota</taxon>
        <taxon>Viridiplantae</taxon>
        <taxon>Streptophyta</taxon>
        <taxon>Embryophyta</taxon>
        <taxon>Tracheophyta</taxon>
        <taxon>Spermatophyta</taxon>
        <taxon>Magnoliopsida</taxon>
        <taxon>Liliopsida</taxon>
        <taxon>Poales</taxon>
        <taxon>Poaceae</taxon>
        <taxon>BOP clade</taxon>
        <taxon>Pooideae</taxon>
        <taxon>Stipodae</taxon>
        <taxon>Brachypodieae</taxon>
        <taxon>Brachypodium</taxon>
    </lineage>
</organism>
<gene>
    <name evidence="1" type="ORF">BRADI_1g53295v3</name>
</gene>
<proteinExistence type="predicted"/>
<protein>
    <submittedName>
        <fullName evidence="1 2">Uncharacterized protein</fullName>
    </submittedName>
</protein>
<evidence type="ECO:0000313" key="2">
    <source>
        <dbReference type="EnsemblPlants" id="KQK20239"/>
    </source>
</evidence>
<dbReference type="EMBL" id="CM000880">
    <property type="protein sequence ID" value="KQK20239.1"/>
    <property type="molecule type" value="Genomic_DNA"/>
</dbReference>
<dbReference type="AlphaFoldDB" id="A0A0Q3HBF5"/>
<reference evidence="1" key="2">
    <citation type="submission" date="2017-06" db="EMBL/GenBank/DDBJ databases">
        <title>WGS assembly of Brachypodium distachyon.</title>
        <authorList>
            <consortium name="The International Brachypodium Initiative"/>
            <person name="Lucas S."/>
            <person name="Harmon-Smith M."/>
            <person name="Lail K."/>
            <person name="Tice H."/>
            <person name="Grimwood J."/>
            <person name="Bruce D."/>
            <person name="Barry K."/>
            <person name="Shu S."/>
            <person name="Lindquist E."/>
            <person name="Wang M."/>
            <person name="Pitluck S."/>
            <person name="Vogel J.P."/>
            <person name="Garvin D.F."/>
            <person name="Mockler T.C."/>
            <person name="Schmutz J."/>
            <person name="Rokhsar D."/>
            <person name="Bevan M.W."/>
        </authorList>
    </citation>
    <scope>NUCLEOTIDE SEQUENCE</scope>
    <source>
        <strain evidence="1">Bd21</strain>
    </source>
</reference>
<sequence length="31" mass="3501">MHEYQVEHNDEGDVPQGCKSLCTILLQGNKN</sequence>
<name>A0A0Q3HBF5_BRADI</name>
<dbReference type="Gramene" id="KQK20239">
    <property type="protein sequence ID" value="KQK20239"/>
    <property type="gene ID" value="BRADI_1g53295v3"/>
</dbReference>
<evidence type="ECO:0000313" key="1">
    <source>
        <dbReference type="EMBL" id="KQK20239.1"/>
    </source>
</evidence>
<reference evidence="2" key="3">
    <citation type="submission" date="2018-08" db="UniProtKB">
        <authorList>
            <consortium name="EnsemblPlants"/>
        </authorList>
    </citation>
    <scope>IDENTIFICATION</scope>
    <source>
        <strain evidence="2">cv. Bd21</strain>
    </source>
</reference>
<reference evidence="1 2" key="1">
    <citation type="journal article" date="2010" name="Nature">
        <title>Genome sequencing and analysis of the model grass Brachypodium distachyon.</title>
        <authorList>
            <consortium name="International Brachypodium Initiative"/>
        </authorList>
    </citation>
    <scope>NUCLEOTIDE SEQUENCE [LARGE SCALE GENOMIC DNA]</scope>
    <source>
        <strain evidence="1 2">Bd21</strain>
    </source>
</reference>
<evidence type="ECO:0000313" key="3">
    <source>
        <dbReference type="Proteomes" id="UP000008810"/>
    </source>
</evidence>